<reference evidence="7" key="2">
    <citation type="submission" date="2020-09" db="EMBL/GenBank/DDBJ databases">
        <authorList>
            <person name="Sun Q."/>
            <person name="Zhou Y."/>
        </authorList>
    </citation>
    <scope>NUCLEOTIDE SEQUENCE</scope>
    <source>
        <strain evidence="7">CGMCC 1.7086</strain>
    </source>
</reference>
<dbReference type="GO" id="GO:0071513">
    <property type="term" value="C:phosphopantothenoylcysteine decarboxylase complex"/>
    <property type="evidence" value="ECO:0007669"/>
    <property type="project" value="TreeGrafter"/>
</dbReference>
<organism evidence="7 8">
    <name type="scientific">Bowmanella pacifica</name>
    <dbReference type="NCBI Taxonomy" id="502051"/>
    <lineage>
        <taxon>Bacteria</taxon>
        <taxon>Pseudomonadati</taxon>
        <taxon>Pseudomonadota</taxon>
        <taxon>Gammaproteobacteria</taxon>
        <taxon>Alteromonadales</taxon>
        <taxon>Alteromonadaceae</taxon>
        <taxon>Bowmanella</taxon>
    </lineage>
</organism>
<keyword evidence="3" id="KW-0511">Multifunctional enzyme</keyword>
<dbReference type="InterPro" id="IPR035929">
    <property type="entry name" value="CoaB-like_sf"/>
</dbReference>
<keyword evidence="3 4" id="KW-0436">Ligase</keyword>
<dbReference type="EC" id="4.1.1.36" evidence="3"/>
<keyword evidence="1 3" id="KW-0210">Decarboxylase</keyword>
<dbReference type="GO" id="GO:0015941">
    <property type="term" value="P:pantothenate catabolic process"/>
    <property type="evidence" value="ECO:0007669"/>
    <property type="project" value="InterPro"/>
</dbReference>
<sequence>MQTGFVSMQRLNETNILLGVTGGIAAYKTPDLVRKLKAKGANVRVVLTPSAKEFVSPLALQAVSGEPVSMELLDPAAEAAMGHIELAKWADQVLIAPASANFIARLAVGMADDLLSTLCLATSAPLHVAPAMNQQMYRAVATQQNLATLRSRGVNLLGPAEGEQACGDVGPGRMLEPQELAEALEHLLSDRPLTGTKILITAGPTREAIDPVRYLSNHSSGKMGYALASAAKRLGAEVTIVSGPVALSTPAGCQCIAVQSALDMRKAVMSEVAKADIFIGCAAVADYRPAQQVEQKIKKSRDEMQLTLIKNPDILSEVAALPNRPFVVGFAAETQDLEHYARDKLSRKRLDMIAANDVSKQNIGFNSEQNALSVFWPSGETKLPECDKHSLALQLLDVIAEQYKEKQDAQDRRKDTGSTNR</sequence>
<dbReference type="GO" id="GO:0046872">
    <property type="term" value="F:metal ion binding"/>
    <property type="evidence" value="ECO:0007669"/>
    <property type="project" value="UniProtKB-KW"/>
</dbReference>
<dbReference type="Gene3D" id="3.40.50.1950">
    <property type="entry name" value="Flavin prenyltransferase-like"/>
    <property type="match status" value="1"/>
</dbReference>
<keyword evidence="3 4" id="KW-0285">Flavoprotein</keyword>
<feature type="binding site" evidence="3">
    <location>
        <begin position="280"/>
        <end position="282"/>
    </location>
    <ligand>
        <name>CTP</name>
        <dbReference type="ChEBI" id="CHEBI:37563"/>
    </ligand>
</feature>
<feature type="region of interest" description="Phosphopantothenate--cysteine ligase" evidence="3">
    <location>
        <begin position="198"/>
        <end position="421"/>
    </location>
</feature>
<dbReference type="InterPro" id="IPR007085">
    <property type="entry name" value="DNA/pantothenate-metab_flavo_C"/>
</dbReference>
<dbReference type="GO" id="GO:0015937">
    <property type="term" value="P:coenzyme A biosynthetic process"/>
    <property type="evidence" value="ECO:0007669"/>
    <property type="project" value="UniProtKB-UniRule"/>
</dbReference>
<keyword evidence="2 3" id="KW-0456">Lyase</keyword>
<evidence type="ECO:0000313" key="7">
    <source>
        <dbReference type="EMBL" id="GGO71884.1"/>
    </source>
</evidence>
<comment type="function">
    <text evidence="3">Catalyzes two sequential steps in the biosynthesis of coenzyme A. In the first step cysteine is conjugated to 4'-phosphopantothenate to form 4-phosphopantothenoylcysteine. In the second step the latter compound is decarboxylated to form 4'-phosphopantotheine.</text>
</comment>
<evidence type="ECO:0000256" key="4">
    <source>
        <dbReference type="RuleBase" id="RU364078"/>
    </source>
</evidence>
<dbReference type="Gene3D" id="3.40.50.10300">
    <property type="entry name" value="CoaB-like"/>
    <property type="match status" value="1"/>
</dbReference>
<evidence type="ECO:0000313" key="8">
    <source>
        <dbReference type="Proteomes" id="UP000606935"/>
    </source>
</evidence>
<comment type="pathway">
    <text evidence="3 4">Cofactor biosynthesis; coenzyme A biosynthesis; CoA from (R)-pantothenate: step 2/5.</text>
</comment>
<comment type="function">
    <text evidence="4">Catalyzes two steps in the biosynthesis of coenzyme A. In the first step cysteine is conjugated to 4'-phosphopantothenate to form 4-phosphopantothenoylcysteine, in the latter compound is decarboxylated to form 4'-phosphopantotheine.</text>
</comment>
<dbReference type="EMBL" id="BMLS01000004">
    <property type="protein sequence ID" value="GGO71884.1"/>
    <property type="molecule type" value="Genomic_DNA"/>
</dbReference>
<accession>A0A917Z0U3</accession>
<dbReference type="AlphaFoldDB" id="A0A917Z0U3"/>
<keyword evidence="8" id="KW-1185">Reference proteome</keyword>
<feature type="active site" description="Proton donor" evidence="3">
    <location>
        <position position="166"/>
    </location>
</feature>
<evidence type="ECO:0000256" key="3">
    <source>
        <dbReference type="HAMAP-Rule" id="MF_02225"/>
    </source>
</evidence>
<reference evidence="7" key="1">
    <citation type="journal article" date="2014" name="Int. J. Syst. Evol. Microbiol.">
        <title>Complete genome sequence of Corynebacterium casei LMG S-19264T (=DSM 44701T), isolated from a smear-ripened cheese.</title>
        <authorList>
            <consortium name="US DOE Joint Genome Institute (JGI-PGF)"/>
            <person name="Walter F."/>
            <person name="Albersmeier A."/>
            <person name="Kalinowski J."/>
            <person name="Ruckert C."/>
        </authorList>
    </citation>
    <scope>NUCLEOTIDE SEQUENCE</scope>
    <source>
        <strain evidence="7">CGMCC 1.7086</strain>
    </source>
</reference>
<dbReference type="EC" id="6.3.2.5" evidence="3"/>
<dbReference type="GO" id="GO:0010181">
    <property type="term" value="F:FMN binding"/>
    <property type="evidence" value="ECO:0007669"/>
    <property type="project" value="UniProtKB-UniRule"/>
</dbReference>
<dbReference type="InterPro" id="IPR003382">
    <property type="entry name" value="Flavoprotein"/>
</dbReference>
<dbReference type="InterPro" id="IPR005252">
    <property type="entry name" value="CoaBC"/>
</dbReference>
<feature type="domain" description="Flavoprotein" evidence="5">
    <location>
        <begin position="15"/>
        <end position="184"/>
    </location>
</feature>
<dbReference type="PANTHER" id="PTHR14359">
    <property type="entry name" value="HOMO-OLIGOMERIC FLAVIN CONTAINING CYS DECARBOXYLASE FAMILY"/>
    <property type="match status" value="1"/>
</dbReference>
<dbReference type="GO" id="GO:0004632">
    <property type="term" value="F:phosphopantothenate--cysteine ligase activity"/>
    <property type="evidence" value="ECO:0007669"/>
    <property type="project" value="UniProtKB-UniRule"/>
</dbReference>
<comment type="catalytic activity">
    <reaction evidence="3 4">
        <text>(R)-4'-phosphopantothenate + L-cysteine + CTP = N-[(R)-4-phosphopantothenoyl]-L-cysteine + CMP + diphosphate + H(+)</text>
        <dbReference type="Rhea" id="RHEA:19397"/>
        <dbReference type="ChEBI" id="CHEBI:10986"/>
        <dbReference type="ChEBI" id="CHEBI:15378"/>
        <dbReference type="ChEBI" id="CHEBI:33019"/>
        <dbReference type="ChEBI" id="CHEBI:35235"/>
        <dbReference type="ChEBI" id="CHEBI:37563"/>
        <dbReference type="ChEBI" id="CHEBI:59458"/>
        <dbReference type="ChEBI" id="CHEBI:60377"/>
        <dbReference type="EC" id="6.3.2.5"/>
    </reaction>
</comment>
<comment type="caution">
    <text evidence="7">The sequence shown here is derived from an EMBL/GenBank/DDBJ whole genome shotgun (WGS) entry which is preliminary data.</text>
</comment>
<dbReference type="Pfam" id="PF02441">
    <property type="entry name" value="Flavoprotein"/>
    <property type="match status" value="1"/>
</dbReference>
<comment type="similarity">
    <text evidence="3 4">In the N-terminal section; belongs to the HFCD (homo-oligomeric flavin containing Cys decarboxylase) superfamily.</text>
</comment>
<feature type="binding site" evidence="3">
    <location>
        <position position="348"/>
    </location>
    <ligand>
        <name>CTP</name>
        <dbReference type="ChEBI" id="CHEBI:37563"/>
    </ligand>
</feature>
<name>A0A917Z0U3_9ALTE</name>
<evidence type="ECO:0000256" key="1">
    <source>
        <dbReference type="ARBA" id="ARBA00022793"/>
    </source>
</evidence>
<dbReference type="SUPFAM" id="SSF52507">
    <property type="entry name" value="Homo-oligomeric flavin-containing Cys decarboxylases, HFCD"/>
    <property type="match status" value="1"/>
</dbReference>
<dbReference type="InterPro" id="IPR036551">
    <property type="entry name" value="Flavin_trans-like"/>
</dbReference>
<feature type="binding site" evidence="3">
    <location>
        <position position="296"/>
    </location>
    <ligand>
        <name>CTP</name>
        <dbReference type="ChEBI" id="CHEBI:37563"/>
    </ligand>
</feature>
<comment type="cofactor">
    <cofactor evidence="3">
        <name>Mg(2+)</name>
        <dbReference type="ChEBI" id="CHEBI:18420"/>
    </cofactor>
</comment>
<dbReference type="Proteomes" id="UP000606935">
    <property type="component" value="Unassembled WGS sequence"/>
</dbReference>
<dbReference type="Pfam" id="PF04127">
    <property type="entry name" value="DFP"/>
    <property type="match status" value="1"/>
</dbReference>
<comment type="similarity">
    <text evidence="3 4">In the C-terminal section; belongs to the PPC synthetase family.</text>
</comment>
<evidence type="ECO:0000259" key="5">
    <source>
        <dbReference type="Pfam" id="PF02441"/>
    </source>
</evidence>
<feature type="domain" description="DNA/pantothenate metabolism flavoprotein C-terminal" evidence="6">
    <location>
        <begin position="193"/>
        <end position="401"/>
    </location>
</feature>
<keyword evidence="3" id="KW-0460">Magnesium</keyword>
<comment type="pathway">
    <text evidence="3 4">Cofactor biosynthesis; coenzyme A biosynthesis; CoA from (R)-pantothenate: step 3/5.</text>
</comment>
<comment type="cofactor">
    <cofactor evidence="3">
        <name>FMN</name>
        <dbReference type="ChEBI" id="CHEBI:58210"/>
    </cofactor>
    <text evidence="3">Binds 1 FMN per subunit.</text>
</comment>
<dbReference type="GO" id="GO:0004633">
    <property type="term" value="F:phosphopantothenoylcysteine decarboxylase activity"/>
    <property type="evidence" value="ECO:0007669"/>
    <property type="project" value="UniProtKB-UniRule"/>
</dbReference>
<dbReference type="PANTHER" id="PTHR14359:SF6">
    <property type="entry name" value="PHOSPHOPANTOTHENOYLCYSTEINE DECARBOXYLASE"/>
    <property type="match status" value="1"/>
</dbReference>
<keyword evidence="3" id="KW-0479">Metal-binding</keyword>
<keyword evidence="3 4" id="KW-0288">FMN</keyword>
<proteinExistence type="inferred from homology"/>
<feature type="binding site" evidence="3">
    <location>
        <position position="286"/>
    </location>
    <ligand>
        <name>CTP</name>
        <dbReference type="ChEBI" id="CHEBI:37563"/>
    </ligand>
</feature>
<feature type="binding site" evidence="3">
    <location>
        <begin position="312"/>
        <end position="315"/>
    </location>
    <ligand>
        <name>CTP</name>
        <dbReference type="ChEBI" id="CHEBI:37563"/>
    </ligand>
</feature>
<dbReference type="SUPFAM" id="SSF102645">
    <property type="entry name" value="CoaB-like"/>
    <property type="match status" value="1"/>
</dbReference>
<protein>
    <recommendedName>
        <fullName evidence="3">Coenzyme A biosynthesis bifunctional protein CoaBC</fullName>
    </recommendedName>
    <alternativeName>
        <fullName evidence="3">DNA/pantothenate metabolism flavoprotein</fullName>
    </alternativeName>
    <alternativeName>
        <fullName evidence="3">Phosphopantothenoylcysteine synthetase/decarboxylase</fullName>
        <shortName evidence="3">PPCS-PPCDC</shortName>
    </alternativeName>
    <domain>
        <recommendedName>
            <fullName evidence="3">Phosphopantothenoylcysteine decarboxylase</fullName>
            <shortName evidence="3">PPC decarboxylase</shortName>
            <shortName evidence="3">PPC-DC</shortName>
            <ecNumber evidence="3">4.1.1.36</ecNumber>
        </recommendedName>
        <alternativeName>
            <fullName evidence="3">CoaC</fullName>
        </alternativeName>
    </domain>
    <domain>
        <recommendedName>
            <fullName evidence="3">Phosphopantothenate--cysteine ligase</fullName>
            <ecNumber evidence="3">6.3.2.5</ecNumber>
        </recommendedName>
        <alternativeName>
            <fullName evidence="3">CoaB</fullName>
        </alternativeName>
        <alternativeName>
            <fullName evidence="3">Phosphopantothenoylcysteine synthetase</fullName>
            <shortName evidence="3">PPC synthetase</shortName>
            <shortName evidence="3">PPC-S</shortName>
        </alternativeName>
    </domain>
</protein>
<evidence type="ECO:0000256" key="2">
    <source>
        <dbReference type="ARBA" id="ARBA00023239"/>
    </source>
</evidence>
<dbReference type="NCBIfam" id="TIGR00521">
    <property type="entry name" value="coaBC_dfp"/>
    <property type="match status" value="1"/>
</dbReference>
<feature type="binding site" evidence="3">
    <location>
        <position position="330"/>
    </location>
    <ligand>
        <name>CTP</name>
        <dbReference type="ChEBI" id="CHEBI:37563"/>
    </ligand>
</feature>
<gene>
    <name evidence="3 7" type="primary">coaBC</name>
    <name evidence="7" type="ORF">GCM10010982_28740</name>
</gene>
<dbReference type="HAMAP" id="MF_02225">
    <property type="entry name" value="CoaBC"/>
    <property type="match status" value="1"/>
</dbReference>
<comment type="catalytic activity">
    <reaction evidence="3 4">
        <text>N-[(R)-4-phosphopantothenoyl]-L-cysteine + H(+) = (R)-4'-phosphopantetheine + CO2</text>
        <dbReference type="Rhea" id="RHEA:16793"/>
        <dbReference type="ChEBI" id="CHEBI:15378"/>
        <dbReference type="ChEBI" id="CHEBI:16526"/>
        <dbReference type="ChEBI" id="CHEBI:59458"/>
        <dbReference type="ChEBI" id="CHEBI:61723"/>
        <dbReference type="EC" id="4.1.1.36"/>
    </reaction>
</comment>
<feature type="region of interest" description="Phosphopantothenoylcysteine decarboxylase" evidence="3">
    <location>
        <begin position="1"/>
        <end position="197"/>
    </location>
</feature>
<evidence type="ECO:0000259" key="6">
    <source>
        <dbReference type="Pfam" id="PF04127"/>
    </source>
</evidence>
<feature type="binding site" evidence="3">
    <location>
        <position position="344"/>
    </location>
    <ligand>
        <name>CTP</name>
        <dbReference type="ChEBI" id="CHEBI:37563"/>
    </ligand>
</feature>